<keyword evidence="9" id="KW-1185">Reference proteome</keyword>
<feature type="compositionally biased region" description="Polar residues" evidence="6">
    <location>
        <begin position="281"/>
        <end position="299"/>
    </location>
</feature>
<feature type="region of interest" description="Disordered" evidence="6">
    <location>
        <begin position="43"/>
        <end position="136"/>
    </location>
</feature>
<dbReference type="GO" id="GO:0016926">
    <property type="term" value="P:protein desumoylation"/>
    <property type="evidence" value="ECO:0007669"/>
    <property type="project" value="TreeGrafter"/>
</dbReference>
<keyword evidence="2" id="KW-0597">Phosphoprotein</keyword>
<accession>A0A9W8TP24</accession>
<dbReference type="Gene3D" id="3.30.310.130">
    <property type="entry name" value="Ubiquitin-related"/>
    <property type="match status" value="1"/>
</dbReference>
<dbReference type="GO" id="GO:0005634">
    <property type="term" value="C:nucleus"/>
    <property type="evidence" value="ECO:0007669"/>
    <property type="project" value="TreeGrafter"/>
</dbReference>
<feature type="compositionally biased region" description="Polar residues" evidence="6">
    <location>
        <begin position="1070"/>
        <end position="1110"/>
    </location>
</feature>
<organism evidence="8 9">
    <name type="scientific">Xylaria arbuscula</name>
    <dbReference type="NCBI Taxonomy" id="114810"/>
    <lineage>
        <taxon>Eukaryota</taxon>
        <taxon>Fungi</taxon>
        <taxon>Dikarya</taxon>
        <taxon>Ascomycota</taxon>
        <taxon>Pezizomycotina</taxon>
        <taxon>Sordariomycetes</taxon>
        <taxon>Xylariomycetidae</taxon>
        <taxon>Xylariales</taxon>
        <taxon>Xylariaceae</taxon>
        <taxon>Xylaria</taxon>
    </lineage>
</organism>
<dbReference type="AlphaFoldDB" id="A0A9W8TP24"/>
<dbReference type="InterPro" id="IPR003653">
    <property type="entry name" value="Peptidase_C48_C"/>
</dbReference>
<protein>
    <recommendedName>
        <fullName evidence="7">Ubiquitin-like protease family profile domain-containing protein</fullName>
    </recommendedName>
</protein>
<dbReference type="GO" id="GO:0006508">
    <property type="term" value="P:proteolysis"/>
    <property type="evidence" value="ECO:0007669"/>
    <property type="project" value="UniProtKB-KW"/>
</dbReference>
<feature type="region of interest" description="Disordered" evidence="6">
    <location>
        <begin position="1052"/>
        <end position="1204"/>
    </location>
</feature>
<feature type="compositionally biased region" description="Polar residues" evidence="6">
    <location>
        <begin position="55"/>
        <end position="77"/>
    </location>
</feature>
<evidence type="ECO:0000313" key="8">
    <source>
        <dbReference type="EMBL" id="KAJ3575617.1"/>
    </source>
</evidence>
<dbReference type="Proteomes" id="UP001148614">
    <property type="component" value="Unassembled WGS sequence"/>
</dbReference>
<evidence type="ECO:0000256" key="5">
    <source>
        <dbReference type="ARBA" id="ARBA00022801"/>
    </source>
</evidence>
<dbReference type="GO" id="GO:0070139">
    <property type="term" value="F:SUMO-specific endopeptidase activity"/>
    <property type="evidence" value="ECO:0007669"/>
    <property type="project" value="TreeGrafter"/>
</dbReference>
<keyword evidence="3" id="KW-0645">Protease</keyword>
<evidence type="ECO:0000256" key="1">
    <source>
        <dbReference type="ARBA" id="ARBA00005234"/>
    </source>
</evidence>
<dbReference type="SUPFAM" id="SSF54001">
    <property type="entry name" value="Cysteine proteinases"/>
    <property type="match status" value="1"/>
</dbReference>
<dbReference type="Pfam" id="PF02902">
    <property type="entry name" value="Peptidase_C48"/>
    <property type="match status" value="1"/>
</dbReference>
<keyword evidence="5" id="KW-0378">Hydrolase</keyword>
<feature type="compositionally biased region" description="Polar residues" evidence="6">
    <location>
        <begin position="984"/>
        <end position="1000"/>
    </location>
</feature>
<evidence type="ECO:0000256" key="6">
    <source>
        <dbReference type="SAM" id="MobiDB-lite"/>
    </source>
</evidence>
<evidence type="ECO:0000259" key="7">
    <source>
        <dbReference type="PROSITE" id="PS50600"/>
    </source>
</evidence>
<dbReference type="Gene3D" id="3.40.395.10">
    <property type="entry name" value="Adenoviral Proteinase, Chain A"/>
    <property type="match status" value="1"/>
</dbReference>
<dbReference type="PANTHER" id="PTHR46896:SF3">
    <property type="entry name" value="FI06413P-RELATED"/>
    <property type="match status" value="1"/>
</dbReference>
<feature type="region of interest" description="Disordered" evidence="6">
    <location>
        <begin position="244"/>
        <end position="299"/>
    </location>
</feature>
<reference evidence="8" key="1">
    <citation type="submission" date="2022-07" db="EMBL/GenBank/DDBJ databases">
        <title>Genome Sequence of Xylaria arbuscula.</title>
        <authorList>
            <person name="Buettner E."/>
        </authorList>
    </citation>
    <scope>NUCLEOTIDE SEQUENCE</scope>
    <source>
        <strain evidence="8">VT107</strain>
    </source>
</reference>
<dbReference type="GO" id="GO:0005737">
    <property type="term" value="C:cytoplasm"/>
    <property type="evidence" value="ECO:0007669"/>
    <property type="project" value="TreeGrafter"/>
</dbReference>
<feature type="region of interest" description="Disordered" evidence="6">
    <location>
        <begin position="531"/>
        <end position="566"/>
    </location>
</feature>
<evidence type="ECO:0000313" key="9">
    <source>
        <dbReference type="Proteomes" id="UP001148614"/>
    </source>
</evidence>
<feature type="domain" description="Ubiquitin-like protease family profile" evidence="7">
    <location>
        <begin position="593"/>
        <end position="883"/>
    </location>
</feature>
<name>A0A9W8TP24_9PEZI</name>
<keyword evidence="4" id="KW-0833">Ubl conjugation pathway</keyword>
<dbReference type="EMBL" id="JANPWZ010000529">
    <property type="protein sequence ID" value="KAJ3575617.1"/>
    <property type="molecule type" value="Genomic_DNA"/>
</dbReference>
<dbReference type="InterPro" id="IPR057501">
    <property type="entry name" value="DeUb_enz_PH"/>
</dbReference>
<dbReference type="PANTHER" id="PTHR46896">
    <property type="entry name" value="SENTRIN-SPECIFIC PROTEASE"/>
    <property type="match status" value="1"/>
</dbReference>
<sequence>MPSSQQRLSTETTTGAVTSAFTFSLNSLTGFVTRFWRRGDDMTKPGNVGAHRPINTLSNNSASSRTLLAPSSTYRPTPSNPPPAKRQRLDESLTQTGQSRSTFALIVPDSPPKRSVESESIPDSQRSVTSHKNTAKGEVVEFRRAESYKKRKRFRRNKDDSKFLGETSSPVSRPIPPQRSEEPISEDEVDFIDHSKKPGISYQLKRRQSGEHPITDYAIHFQRNTAATSSNALQLFSATLDNVDKRTRHRGPDLSPDELGASDEEYQPARSSKRPKIAAPSLSNRGNIQPTNFSGVSTTKSSSTLDAQYRLADEQEQNANTIIRDGLLIKRGVSGIYRYCEMDEDAPKCALAIRTIGHTLLPVDRRKDFLPPYRYLTLDIKKTKNILRSSEHDECLIVCAISESLTLTNGASPRLMIEFASKPEYVRFLEWVAVYNDSSTPNIIRDCKSDKLQKDFDEMMKRARSSRILSDDEIEASTAEDIKVMQHNHQHKLVRDNNAPVDTRRQPRLRDTMGTSPILGSITSDIASNRALEDQAGLAPRQKRLARSRPMNNELAESPEPEPIPEGWTSLNAGWEKQWRNSLVYPKTGKNRATVDKEDIQRLDEGQFLNDNLIIFYLRYLQDELEKNNPALAERIYFQNTFFYDKIKPTKHAQGINYDSVKNWTSKVDLFSKDYIIVPINEYTHCHEREDLKNEVISIVDANETNQSNAAVHSRNAITNSPINEQGEQVVENLRRMSIDSCDHPNGVTKHNVERAAGEISNPNRSECENNVYVIQDSNKPEAEVEHIATTTYIQAHKKPGRKSTGGFRKTDPSLPRIITLDSLGSSHSPTCSYLKQYLIAEAKDKKGIEISPPNMGTTAKGVPEQTNHCDCGLFLLGYIQQFLRDPDDFVKCLLQKDSTIDWSFDPSNLRNSIRELIFGLQKVQQANEDGIQERKRQAKANKLSKMQDSLAHTATQSMLPDTKREPTGESGQGNETEKAKSKCPTSQSLASLPRPSSTGAREVTPPIVLVDSQRTKKSPTTNMQKSAPGIYGNGLATTRHVDLEHGANIEEAQASLKTPPTVASLYKNEPTSNQNSARQAATVPSTSPTRSPIAQRNSTSPVTEGSSNLEAHFLPPLRSGTSSVEGSRGATPQDPVLVDDLDRKRNNPSQSPPGPRKGQATIVVEIQARSAHGQFPEQTTKTKVKKQSERQSPYFSNRRTGDRIVDAKVIPGSPSVRDQVIDLSDD</sequence>
<feature type="compositionally biased region" description="Polar residues" evidence="6">
    <location>
        <begin position="92"/>
        <end position="102"/>
    </location>
</feature>
<dbReference type="InterPro" id="IPR051947">
    <property type="entry name" value="Sentrin-specific_protease"/>
</dbReference>
<proteinExistence type="inferred from homology"/>
<dbReference type="PROSITE" id="PS50600">
    <property type="entry name" value="ULP_PROTEASE"/>
    <property type="match status" value="1"/>
</dbReference>
<feature type="compositionally biased region" description="Polar residues" evidence="6">
    <location>
        <begin position="121"/>
        <end position="132"/>
    </location>
</feature>
<evidence type="ECO:0000256" key="2">
    <source>
        <dbReference type="ARBA" id="ARBA00022553"/>
    </source>
</evidence>
<evidence type="ECO:0000256" key="3">
    <source>
        <dbReference type="ARBA" id="ARBA00022670"/>
    </source>
</evidence>
<dbReference type="Pfam" id="PF25424">
    <property type="entry name" value="PH_35"/>
    <property type="match status" value="1"/>
</dbReference>
<comment type="similarity">
    <text evidence="1">Belongs to the peptidase C48 family.</text>
</comment>
<dbReference type="VEuPathDB" id="FungiDB:F4678DRAFT_154797"/>
<dbReference type="InterPro" id="IPR038765">
    <property type="entry name" value="Papain-like_cys_pep_sf"/>
</dbReference>
<evidence type="ECO:0000256" key="4">
    <source>
        <dbReference type="ARBA" id="ARBA00022786"/>
    </source>
</evidence>
<dbReference type="Gene3D" id="1.10.418.20">
    <property type="match status" value="1"/>
</dbReference>
<comment type="caution">
    <text evidence="8">The sequence shown here is derived from an EMBL/GenBank/DDBJ whole genome shotgun (WGS) entry which is preliminary data.</text>
</comment>
<feature type="region of interest" description="Disordered" evidence="6">
    <location>
        <begin position="150"/>
        <end position="209"/>
    </location>
</feature>
<feature type="region of interest" description="Disordered" evidence="6">
    <location>
        <begin position="953"/>
        <end position="1032"/>
    </location>
</feature>
<gene>
    <name evidence="8" type="ORF">NPX13_g3972</name>
</gene>